<evidence type="ECO:0000313" key="2">
    <source>
        <dbReference type="EMBL" id="RLW02037.1"/>
    </source>
</evidence>
<feature type="region of interest" description="Disordered" evidence="1">
    <location>
        <begin position="155"/>
        <end position="199"/>
    </location>
</feature>
<comment type="caution">
    <text evidence="2">The sequence shown here is derived from an EMBL/GenBank/DDBJ whole genome shotgun (WGS) entry which is preliminary data.</text>
</comment>
<gene>
    <name evidence="2" type="ORF">DV515_00007590</name>
</gene>
<reference evidence="2 3" key="1">
    <citation type="journal article" date="2018" name="Proc. R. Soc. B">
        <title>A non-coding region near Follistatin controls head colour polymorphism in the Gouldian finch.</title>
        <authorList>
            <person name="Toomey M.B."/>
            <person name="Marques C.I."/>
            <person name="Andrade P."/>
            <person name="Araujo P.M."/>
            <person name="Sabatino S."/>
            <person name="Gazda M.A."/>
            <person name="Afonso S."/>
            <person name="Lopes R.J."/>
            <person name="Corbo J.C."/>
            <person name="Carneiro M."/>
        </authorList>
    </citation>
    <scope>NUCLEOTIDE SEQUENCE [LARGE SCALE GENOMIC DNA]</scope>
    <source>
        <strain evidence="2">Red01</strain>
        <tissue evidence="2">Muscle</tissue>
    </source>
</reference>
<organism evidence="2 3">
    <name type="scientific">Chloebia gouldiae</name>
    <name type="common">Gouldian finch</name>
    <name type="synonym">Erythrura gouldiae</name>
    <dbReference type="NCBI Taxonomy" id="44316"/>
    <lineage>
        <taxon>Eukaryota</taxon>
        <taxon>Metazoa</taxon>
        <taxon>Chordata</taxon>
        <taxon>Craniata</taxon>
        <taxon>Vertebrata</taxon>
        <taxon>Euteleostomi</taxon>
        <taxon>Archelosauria</taxon>
        <taxon>Archosauria</taxon>
        <taxon>Dinosauria</taxon>
        <taxon>Saurischia</taxon>
        <taxon>Theropoda</taxon>
        <taxon>Coelurosauria</taxon>
        <taxon>Aves</taxon>
        <taxon>Neognathae</taxon>
        <taxon>Neoaves</taxon>
        <taxon>Telluraves</taxon>
        <taxon>Australaves</taxon>
        <taxon>Passeriformes</taxon>
        <taxon>Passeroidea</taxon>
        <taxon>Passeridae</taxon>
        <taxon>Chloebia</taxon>
    </lineage>
</organism>
<protein>
    <submittedName>
        <fullName evidence="2">Uncharacterized protein</fullName>
    </submittedName>
</protein>
<evidence type="ECO:0000256" key="1">
    <source>
        <dbReference type="SAM" id="MobiDB-lite"/>
    </source>
</evidence>
<evidence type="ECO:0000313" key="3">
    <source>
        <dbReference type="Proteomes" id="UP000276834"/>
    </source>
</evidence>
<accession>A0A3L8SI56</accession>
<feature type="compositionally biased region" description="Basic and acidic residues" evidence="1">
    <location>
        <begin position="173"/>
        <end position="186"/>
    </location>
</feature>
<feature type="compositionally biased region" description="Polar residues" evidence="1">
    <location>
        <begin position="155"/>
        <end position="170"/>
    </location>
</feature>
<dbReference type="Proteomes" id="UP000276834">
    <property type="component" value="Unassembled WGS sequence"/>
</dbReference>
<name>A0A3L8SI56_CHLGU</name>
<proteinExistence type="predicted"/>
<dbReference type="AlphaFoldDB" id="A0A3L8SI56"/>
<dbReference type="EMBL" id="QUSF01000020">
    <property type="protein sequence ID" value="RLW02037.1"/>
    <property type="molecule type" value="Genomic_DNA"/>
</dbReference>
<keyword evidence="3" id="KW-1185">Reference proteome</keyword>
<sequence length="199" mass="22656">MKMFSAKDLQSYERVVQPCVSGNAEYLSTGDLHCTTRLIEQLEKLRTRDDPDDDSDDLDDPDDESVIMQIYVERAPEIRLWPMADMNIPCQCSPPEFYLIRNLVSLDSRVAVLYIIVKTFRDKVEHCRESHSTSTGKFPGLKPGGFFTERRNQTQDFRSNPLPSLKSISGQKAKPEARYKHSREAGGELVPGAGMKEKR</sequence>